<sequence length="164" mass="18762">MYQCQLEHMTIGFDTPYQRPLCLPFSPADLAIWAASDSSVSWQRERVSTRSDIGQQRAHINCMRGPKTMFRSGCLDWACDLVESRECMARRENRGEGIRGKDKMCEEKVPRNRSPPVHLQPRGFDAGPISSGRLLLSSITFFAPLRYYSLSTLSFDYIFSAPRF</sequence>
<dbReference type="AlphaFoldDB" id="A0A6A6HVB4"/>
<evidence type="ECO:0000313" key="2">
    <source>
        <dbReference type="Proteomes" id="UP000800094"/>
    </source>
</evidence>
<reference evidence="1" key="1">
    <citation type="journal article" date="2020" name="Stud. Mycol.">
        <title>101 Dothideomycetes genomes: a test case for predicting lifestyles and emergence of pathogens.</title>
        <authorList>
            <person name="Haridas S."/>
            <person name="Albert R."/>
            <person name="Binder M."/>
            <person name="Bloem J."/>
            <person name="Labutti K."/>
            <person name="Salamov A."/>
            <person name="Andreopoulos B."/>
            <person name="Baker S."/>
            <person name="Barry K."/>
            <person name="Bills G."/>
            <person name="Bluhm B."/>
            <person name="Cannon C."/>
            <person name="Castanera R."/>
            <person name="Culley D."/>
            <person name="Daum C."/>
            <person name="Ezra D."/>
            <person name="Gonzalez J."/>
            <person name="Henrissat B."/>
            <person name="Kuo A."/>
            <person name="Liang C."/>
            <person name="Lipzen A."/>
            <person name="Lutzoni F."/>
            <person name="Magnuson J."/>
            <person name="Mondo S."/>
            <person name="Nolan M."/>
            <person name="Ohm R."/>
            <person name="Pangilinan J."/>
            <person name="Park H.-J."/>
            <person name="Ramirez L."/>
            <person name="Alfaro M."/>
            <person name="Sun H."/>
            <person name="Tritt A."/>
            <person name="Yoshinaga Y."/>
            <person name="Zwiers L.-H."/>
            <person name="Turgeon B."/>
            <person name="Goodwin S."/>
            <person name="Spatafora J."/>
            <person name="Crous P."/>
            <person name="Grigoriev I."/>
        </authorList>
    </citation>
    <scope>NUCLEOTIDE SEQUENCE</scope>
    <source>
        <strain evidence="1">CBS 122368</strain>
    </source>
</reference>
<dbReference type="RefSeq" id="XP_033677139.1">
    <property type="nucleotide sequence ID" value="XM_033820216.1"/>
</dbReference>
<dbReference type="Proteomes" id="UP000800094">
    <property type="component" value="Unassembled WGS sequence"/>
</dbReference>
<evidence type="ECO:0000313" key="1">
    <source>
        <dbReference type="EMBL" id="KAF2242135.1"/>
    </source>
</evidence>
<name>A0A6A6HVB4_9PLEO</name>
<organism evidence="1 2">
    <name type="scientific">Trematosphaeria pertusa</name>
    <dbReference type="NCBI Taxonomy" id="390896"/>
    <lineage>
        <taxon>Eukaryota</taxon>
        <taxon>Fungi</taxon>
        <taxon>Dikarya</taxon>
        <taxon>Ascomycota</taxon>
        <taxon>Pezizomycotina</taxon>
        <taxon>Dothideomycetes</taxon>
        <taxon>Pleosporomycetidae</taxon>
        <taxon>Pleosporales</taxon>
        <taxon>Massarineae</taxon>
        <taxon>Trematosphaeriaceae</taxon>
        <taxon>Trematosphaeria</taxon>
    </lineage>
</organism>
<gene>
    <name evidence="1" type="ORF">BU26DRAFT_166719</name>
</gene>
<dbReference type="GeneID" id="54573546"/>
<protein>
    <submittedName>
        <fullName evidence="1">Uncharacterized protein</fullName>
    </submittedName>
</protein>
<keyword evidence="2" id="KW-1185">Reference proteome</keyword>
<proteinExistence type="predicted"/>
<accession>A0A6A6HVB4</accession>
<dbReference type="EMBL" id="ML987209">
    <property type="protein sequence ID" value="KAF2242135.1"/>
    <property type="molecule type" value="Genomic_DNA"/>
</dbReference>